<dbReference type="InterPro" id="IPR025738">
    <property type="entry name" value="BatD"/>
</dbReference>
<dbReference type="AlphaFoldDB" id="A0A653ABD0"/>
<evidence type="ECO:0000256" key="1">
    <source>
        <dbReference type="SAM" id="MobiDB-lite"/>
    </source>
</evidence>
<evidence type="ECO:0008006" key="5">
    <source>
        <dbReference type="Google" id="ProtNLM"/>
    </source>
</evidence>
<protein>
    <recommendedName>
        <fullName evidence="5">BatD protein</fullName>
    </recommendedName>
</protein>
<accession>A0A653ABD0</accession>
<feature type="signal peptide" evidence="3">
    <location>
        <begin position="1"/>
        <end position="20"/>
    </location>
</feature>
<evidence type="ECO:0000313" key="4">
    <source>
        <dbReference type="EMBL" id="VBB45290.1"/>
    </source>
</evidence>
<gene>
    <name evidence="4" type="ORF">TRIP_D300166</name>
</gene>
<dbReference type="Pfam" id="PF13584">
    <property type="entry name" value="BatD"/>
    <property type="match status" value="3"/>
</dbReference>
<evidence type="ECO:0000256" key="2">
    <source>
        <dbReference type="SAM" id="Phobius"/>
    </source>
</evidence>
<sequence>MKRFFLISSILFFTFLQITAQNVKFTAEAPATVYMNTPFQLVYSVNADADDLKTPDFQFFEILAGPFSSHSSSYQIINGKTSSSVENSYTYTLMAQKEGTFKIPAASISVKGEKYLSNNLTIKVLPESKAPKNQQQQLGGDNEERPVSKATSVSNDNVFVRMSVSKTNVYEQEAIMVTYKLYTLLDVAQFTDMKFPDFQGFLKQEIQQPQNKQLSYESYNGKNYGTVVLYQVLLFPQRTGEIQIDKATFTAILRVQNRSQVRSIFDDFFDSYTNVSKNMVAQGAKIQVNALPLTGKPASFTGAVGNFNLNSSITSTNVKANDPVTIKVVISGTGNMKLLKNPEIKFPESFEVYDPKTDNKFSTNSTGVSGTKTIEYMFIPRHSGVYDIPSAELSYFDLKDKTYKTLRTSAYKINVAKGEGGETSVVGNYTNKEDVQQIAKDIRYIYTDKIKLKSEETPFFGSILFWMLYLIPLLITAILFVYFRKQVKENADIQFVKNKRANKVAQKRLKTAQKLLSEGKKEAFYAEVMKTVWTYLSDKLSIPVSSLNKENITFNMEQKGVSPDITSQFMEILNTCEFASYAPNSGQQEMGNLYDEALNAISDLEQSFRKK</sequence>
<evidence type="ECO:0000256" key="3">
    <source>
        <dbReference type="SAM" id="SignalP"/>
    </source>
</evidence>
<proteinExistence type="predicted"/>
<feature type="transmembrane region" description="Helical" evidence="2">
    <location>
        <begin position="459"/>
        <end position="483"/>
    </location>
</feature>
<dbReference type="PANTHER" id="PTHR40940">
    <property type="entry name" value="PROTEIN BATD-RELATED"/>
    <property type="match status" value="1"/>
</dbReference>
<keyword evidence="3" id="KW-0732">Signal</keyword>
<organism evidence="4">
    <name type="scientific">uncultured Paludibacter sp</name>
    <dbReference type="NCBI Taxonomy" id="497635"/>
    <lineage>
        <taxon>Bacteria</taxon>
        <taxon>Pseudomonadati</taxon>
        <taxon>Bacteroidota</taxon>
        <taxon>Bacteroidia</taxon>
        <taxon>Bacteroidales</taxon>
        <taxon>Paludibacteraceae</taxon>
        <taxon>Paludibacter</taxon>
        <taxon>environmental samples</taxon>
    </lineage>
</organism>
<reference evidence="4" key="1">
    <citation type="submission" date="2018-07" db="EMBL/GenBank/DDBJ databases">
        <authorList>
            <consortium name="Genoscope - CEA"/>
            <person name="William W."/>
        </authorList>
    </citation>
    <scope>NUCLEOTIDE SEQUENCE</scope>
    <source>
        <strain evidence="4">IK1</strain>
    </source>
</reference>
<dbReference type="PANTHER" id="PTHR40940:SF2">
    <property type="entry name" value="BATD"/>
    <property type="match status" value="1"/>
</dbReference>
<dbReference type="EMBL" id="UPXZ01000024">
    <property type="protein sequence ID" value="VBB45290.1"/>
    <property type="molecule type" value="Genomic_DNA"/>
</dbReference>
<name>A0A653ABD0_9BACT</name>
<keyword evidence="2" id="KW-0472">Membrane</keyword>
<keyword evidence="2" id="KW-0812">Transmembrane</keyword>
<feature type="region of interest" description="Disordered" evidence="1">
    <location>
        <begin position="126"/>
        <end position="151"/>
    </location>
</feature>
<feature type="chain" id="PRO_5024803128" description="BatD protein" evidence="3">
    <location>
        <begin position="21"/>
        <end position="611"/>
    </location>
</feature>
<keyword evidence="2" id="KW-1133">Transmembrane helix</keyword>